<evidence type="ECO:0000313" key="2">
    <source>
        <dbReference type="EMBL" id="AOR77376.1"/>
    </source>
</evidence>
<accession>A0A1D8A5K3</accession>
<dbReference type="InterPro" id="IPR007345">
    <property type="entry name" value="Polysacch_pyruvyl_Trfase"/>
</dbReference>
<dbReference type="RefSeq" id="WP_069708409.1">
    <property type="nucleotide sequence ID" value="NZ_CP017075.1"/>
</dbReference>
<dbReference type="AlphaFoldDB" id="A0A1D8A5K3"/>
<dbReference type="Proteomes" id="UP000094626">
    <property type="component" value="Chromosome"/>
</dbReference>
<organism evidence="2 3">
    <name type="scientific">Novosphingobium resinovorum</name>
    <dbReference type="NCBI Taxonomy" id="158500"/>
    <lineage>
        <taxon>Bacteria</taxon>
        <taxon>Pseudomonadati</taxon>
        <taxon>Pseudomonadota</taxon>
        <taxon>Alphaproteobacteria</taxon>
        <taxon>Sphingomonadales</taxon>
        <taxon>Sphingomonadaceae</taxon>
        <taxon>Novosphingobium</taxon>
    </lineage>
</organism>
<gene>
    <name evidence="2" type="ORF">BES08_11920</name>
</gene>
<protein>
    <recommendedName>
        <fullName evidence="1">Polysaccharide pyruvyl transferase domain-containing protein</fullName>
    </recommendedName>
</protein>
<feature type="domain" description="Polysaccharide pyruvyl transferase" evidence="1">
    <location>
        <begin position="17"/>
        <end position="318"/>
    </location>
</feature>
<evidence type="ECO:0000313" key="3">
    <source>
        <dbReference type="Proteomes" id="UP000094626"/>
    </source>
</evidence>
<dbReference type="EMBL" id="CP017075">
    <property type="protein sequence ID" value="AOR77376.1"/>
    <property type="molecule type" value="Genomic_DNA"/>
</dbReference>
<name>A0A1D8A5K3_9SPHN</name>
<keyword evidence="3" id="KW-1185">Reference proteome</keyword>
<proteinExistence type="predicted"/>
<dbReference type="KEGG" id="nre:BES08_11920"/>
<evidence type="ECO:0000259" key="1">
    <source>
        <dbReference type="Pfam" id="PF04230"/>
    </source>
</evidence>
<dbReference type="Pfam" id="PF04230">
    <property type="entry name" value="PS_pyruv_trans"/>
    <property type="match status" value="1"/>
</dbReference>
<reference evidence="3" key="1">
    <citation type="journal article" date="2017" name="J. Biotechnol.">
        <title>Complete genome sequence of Novosphingobium resinovorum SA1, a versatile xenobiotic-degrading bacterium capable of utilizing sulfanilic acid.</title>
        <authorList>
            <person name="Hegedus B."/>
            <person name="Kos P.B."/>
            <person name="Balint B."/>
            <person name="Maroti G."/>
            <person name="Gan H.M."/>
            <person name="Perei K."/>
            <person name="Rakhely G."/>
        </authorList>
    </citation>
    <scope>NUCLEOTIDE SEQUENCE [LARGE SCALE GENOMIC DNA]</scope>
    <source>
        <strain evidence="3">SA1</strain>
    </source>
</reference>
<sequence length="395" mass="43465">MSGAPRIGILTYQFSENVGALMQAYGLRTWLRQQGADAKFVNYRPDYVEGGGALRNILSPANAKANAKVMFLKLMAAKQALFEDKAQYRMFQRFQAEKLGVDGPVLKTLADVDAFLRTPAGKFDILICGSDQVWAPSLQFGIDPVYYLAFPGGAQGARIVSYAPSFGKAQLDEGYRDEAARYLARFDSISVRERSGAAIVERISGRSASVVPDPTILLGDYGALAHDPAEPVSQGHIFCYALRSSEGIRDVASMVSRRFGTEVLSPYNPHRRWAEIGRTIKPSPGGWVAHIAQAGFVVTNSFHGTVFSILLRKPFLTVGLTGKRAGMNERARNLLETVGLSHRFVPGEEPAMATRLMDEPIDWDAVAPLLQKLQDDGRNFLKAELMRTNRQDSFV</sequence>